<keyword evidence="1" id="KW-0378">Hydrolase</keyword>
<protein>
    <recommendedName>
        <fullName evidence="2">Nudix hydrolase domain-containing protein</fullName>
    </recommendedName>
</protein>
<dbReference type="PROSITE" id="PS51462">
    <property type="entry name" value="NUDIX"/>
    <property type="match status" value="1"/>
</dbReference>
<name>A0A1G1XQC5_9BACT</name>
<dbReference type="InterPro" id="IPR015797">
    <property type="entry name" value="NUDIX_hydrolase-like_dom_sf"/>
</dbReference>
<reference evidence="3 4" key="1">
    <citation type="journal article" date="2016" name="Nat. Commun.">
        <title>Thousands of microbial genomes shed light on interconnected biogeochemical processes in an aquifer system.</title>
        <authorList>
            <person name="Anantharaman K."/>
            <person name="Brown C.T."/>
            <person name="Hug L.A."/>
            <person name="Sharon I."/>
            <person name="Castelle C.J."/>
            <person name="Probst A.J."/>
            <person name="Thomas B.C."/>
            <person name="Singh A."/>
            <person name="Wilkins M.J."/>
            <person name="Karaoz U."/>
            <person name="Brodie E.L."/>
            <person name="Williams K.H."/>
            <person name="Hubbard S.S."/>
            <person name="Banfield J.F."/>
        </authorList>
    </citation>
    <scope>NUCLEOTIDE SEQUENCE [LARGE SCALE GENOMIC DNA]</scope>
</reference>
<gene>
    <name evidence="3" type="ORF">A2Y67_01630</name>
</gene>
<evidence type="ECO:0000256" key="1">
    <source>
        <dbReference type="ARBA" id="ARBA00022801"/>
    </source>
</evidence>
<evidence type="ECO:0000259" key="2">
    <source>
        <dbReference type="PROSITE" id="PS51462"/>
    </source>
</evidence>
<dbReference type="AlphaFoldDB" id="A0A1G1XQC5"/>
<dbReference type="InterPro" id="IPR020084">
    <property type="entry name" value="NUDIX_hydrolase_CS"/>
</dbReference>
<feature type="domain" description="Nudix hydrolase" evidence="2">
    <location>
        <begin position="1"/>
        <end position="106"/>
    </location>
</feature>
<sequence>MEKFYAGGFLYNPQAHAVLLHKRDAKAPVNPDTWAFFGGLNEGKETPKLTFKREFKEELNIDIPENQIIPLCDYLNNELQTYRYVFFVESDLPKEQMKLDEGEDFD</sequence>
<accession>A0A1G1XQC5</accession>
<proteinExistence type="predicted"/>
<evidence type="ECO:0000313" key="4">
    <source>
        <dbReference type="Proteomes" id="UP000176260"/>
    </source>
</evidence>
<dbReference type="PROSITE" id="PS00893">
    <property type="entry name" value="NUDIX_BOX"/>
    <property type="match status" value="1"/>
</dbReference>
<dbReference type="InterPro" id="IPR000086">
    <property type="entry name" value="NUDIX_hydrolase_dom"/>
</dbReference>
<dbReference type="SUPFAM" id="SSF55811">
    <property type="entry name" value="Nudix"/>
    <property type="match status" value="1"/>
</dbReference>
<dbReference type="GO" id="GO:0016787">
    <property type="term" value="F:hydrolase activity"/>
    <property type="evidence" value="ECO:0007669"/>
    <property type="project" value="UniProtKB-KW"/>
</dbReference>
<dbReference type="Pfam" id="PF00293">
    <property type="entry name" value="NUDIX"/>
    <property type="match status" value="1"/>
</dbReference>
<comment type="caution">
    <text evidence="3">The sequence shown here is derived from an EMBL/GenBank/DDBJ whole genome shotgun (WGS) entry which is preliminary data.</text>
</comment>
<dbReference type="Proteomes" id="UP000176260">
    <property type="component" value="Unassembled WGS sequence"/>
</dbReference>
<dbReference type="Gene3D" id="3.90.79.10">
    <property type="entry name" value="Nucleoside Triphosphate Pyrophosphohydrolase"/>
    <property type="match status" value="1"/>
</dbReference>
<organism evidence="3 4">
    <name type="scientific">Candidatus Buchananbacteria bacterium RBG_13_39_9</name>
    <dbReference type="NCBI Taxonomy" id="1797531"/>
    <lineage>
        <taxon>Bacteria</taxon>
        <taxon>Candidatus Buchananiibacteriota</taxon>
    </lineage>
</organism>
<dbReference type="EMBL" id="MHIA01000016">
    <property type="protein sequence ID" value="OGY42202.1"/>
    <property type="molecule type" value="Genomic_DNA"/>
</dbReference>
<evidence type="ECO:0000313" key="3">
    <source>
        <dbReference type="EMBL" id="OGY42202.1"/>
    </source>
</evidence>